<dbReference type="Proteomes" id="UP000247480">
    <property type="component" value="Unassembled WGS sequence"/>
</dbReference>
<proteinExistence type="predicted"/>
<reference evidence="1 2" key="1">
    <citation type="submission" date="2018-04" db="EMBL/GenBank/DDBJ databases">
        <title>Draft genome sequence of Pseudomonas syringae pv. actinidiae biovar 1 strains isolated from kiwifruit in Kagawa prefecture.</title>
        <authorList>
            <person name="Tabuchi M."/>
            <person name="Saito M."/>
            <person name="Fujiwara S."/>
            <person name="Sasa N."/>
            <person name="Akimitsu K."/>
            <person name="Gomi K."/>
            <person name="Konishi-Sugita S."/>
            <person name="Hamano K."/>
            <person name="Kataoka I."/>
        </authorList>
    </citation>
    <scope>NUCLEOTIDE SEQUENCE [LARGE SCALE GENOMIC DNA]</scope>
    <source>
        <strain evidence="1 2">MAFF212206</strain>
    </source>
</reference>
<dbReference type="RefSeq" id="WP_020339813.1">
    <property type="nucleotide sequence ID" value="NZ_AP019411.1"/>
</dbReference>
<accession>A0A2V0QUA9</accession>
<evidence type="ECO:0000313" key="1">
    <source>
        <dbReference type="EMBL" id="GBH12822.1"/>
    </source>
</evidence>
<organism evidence="1 2">
    <name type="scientific">Pseudomonas syringae pv. actinidiae</name>
    <dbReference type="NCBI Taxonomy" id="103796"/>
    <lineage>
        <taxon>Bacteria</taxon>
        <taxon>Pseudomonadati</taxon>
        <taxon>Pseudomonadota</taxon>
        <taxon>Gammaproteobacteria</taxon>
        <taxon>Pseudomonadales</taxon>
        <taxon>Pseudomonadaceae</taxon>
        <taxon>Pseudomonas</taxon>
        <taxon>Pseudomonas syringae</taxon>
    </lineage>
</organism>
<gene>
    <name evidence="1" type="ORF">KPSA1_06297</name>
</gene>
<dbReference type="EMBL" id="BGJZ01000320">
    <property type="protein sequence ID" value="GBH12822.1"/>
    <property type="molecule type" value="Genomic_DNA"/>
</dbReference>
<sequence>MSKLAIAAPRRLLADFSPTVYQSVMSAIVRVLATDNIDNSAKQSWQKLIDSGGRTGGSRALLSARDQFDYDCCLHALLHRELSKAHWDLLVGKFSTSKGNRVGAISRTVYRISSPAPALFVYKATTVWFIPKMKGVQGKRSSDVAILPAEFYDMNTWDTEARPASTRGRWRLGIHKCLEAMQEGAVIHVTEILDREQLLCDGA</sequence>
<comment type="caution">
    <text evidence="1">The sequence shown here is derived from an EMBL/GenBank/DDBJ whole genome shotgun (WGS) entry which is preliminary data.</text>
</comment>
<dbReference type="AlphaFoldDB" id="A0A2V0QUA9"/>
<protein>
    <submittedName>
        <fullName evidence="1">GMP synthase</fullName>
    </submittedName>
</protein>
<evidence type="ECO:0000313" key="2">
    <source>
        <dbReference type="Proteomes" id="UP000247480"/>
    </source>
</evidence>
<name>A0A2V0QUA9_PSESF</name>